<keyword evidence="2" id="KW-0489">Methyltransferase</keyword>
<dbReference type="Proteomes" id="UP000077266">
    <property type="component" value="Unassembled WGS sequence"/>
</dbReference>
<sequence length="191" mass="20414">KVARCVEDQFEFEEDETVLLDFACGTGLVSRALAPVCKSVVGADVNPSAIARYNARVVQQGLAPEEMRAVHVDQLGAEKFDVVVCSMAYHHFSSIASSTTQLAAYLKPGGALFVADLLRPAASKGSSKLLHVGGPIHLHGGKVEHPDGFTTDEMQNVFREAGLEDVQVKVVHVVEGGKGDWEVFLASGWAP</sequence>
<dbReference type="Gene3D" id="3.40.50.150">
    <property type="entry name" value="Vaccinia Virus protein VP39"/>
    <property type="match status" value="1"/>
</dbReference>
<dbReference type="OrthoDB" id="3647at2759"/>
<dbReference type="CDD" id="cd02440">
    <property type="entry name" value="AdoMet_MTases"/>
    <property type="match status" value="1"/>
</dbReference>
<dbReference type="GO" id="GO:0008168">
    <property type="term" value="F:methyltransferase activity"/>
    <property type="evidence" value="ECO:0007669"/>
    <property type="project" value="UniProtKB-KW"/>
</dbReference>
<accession>A0A165MDY3</accession>
<feature type="non-terminal residue" evidence="2">
    <location>
        <position position="1"/>
    </location>
</feature>
<gene>
    <name evidence="2" type="ORF">EXIGLDRAFT_586653</name>
</gene>
<keyword evidence="3" id="KW-1185">Reference proteome</keyword>
<dbReference type="AlphaFoldDB" id="A0A165MDY3"/>
<dbReference type="GO" id="GO:0032259">
    <property type="term" value="P:methylation"/>
    <property type="evidence" value="ECO:0007669"/>
    <property type="project" value="UniProtKB-KW"/>
</dbReference>
<dbReference type="InParanoid" id="A0A165MDY3"/>
<dbReference type="Pfam" id="PF13489">
    <property type="entry name" value="Methyltransf_23"/>
    <property type="match status" value="1"/>
</dbReference>
<keyword evidence="1 2" id="KW-0808">Transferase</keyword>
<evidence type="ECO:0000313" key="3">
    <source>
        <dbReference type="Proteomes" id="UP000077266"/>
    </source>
</evidence>
<name>A0A165MDY3_EXIGL</name>
<dbReference type="PANTHER" id="PTHR43861">
    <property type="entry name" value="TRANS-ACONITATE 2-METHYLTRANSFERASE-RELATED"/>
    <property type="match status" value="1"/>
</dbReference>
<protein>
    <submittedName>
        <fullName evidence="2">S-adenosyl-L-methionine-dependent methyltransferase</fullName>
    </submittedName>
</protein>
<dbReference type="STRING" id="1314781.A0A165MDY3"/>
<evidence type="ECO:0000256" key="1">
    <source>
        <dbReference type="ARBA" id="ARBA00022679"/>
    </source>
</evidence>
<evidence type="ECO:0000313" key="2">
    <source>
        <dbReference type="EMBL" id="KZV99126.1"/>
    </source>
</evidence>
<reference evidence="2 3" key="1">
    <citation type="journal article" date="2016" name="Mol. Biol. Evol.">
        <title>Comparative Genomics of Early-Diverging Mushroom-Forming Fungi Provides Insights into the Origins of Lignocellulose Decay Capabilities.</title>
        <authorList>
            <person name="Nagy L.G."/>
            <person name="Riley R."/>
            <person name="Tritt A."/>
            <person name="Adam C."/>
            <person name="Daum C."/>
            <person name="Floudas D."/>
            <person name="Sun H."/>
            <person name="Yadav J.S."/>
            <person name="Pangilinan J."/>
            <person name="Larsson K.H."/>
            <person name="Matsuura K."/>
            <person name="Barry K."/>
            <person name="Labutti K."/>
            <person name="Kuo R."/>
            <person name="Ohm R.A."/>
            <person name="Bhattacharya S.S."/>
            <person name="Shirouzu T."/>
            <person name="Yoshinaga Y."/>
            <person name="Martin F.M."/>
            <person name="Grigoriev I.V."/>
            <person name="Hibbett D.S."/>
        </authorList>
    </citation>
    <scope>NUCLEOTIDE SEQUENCE [LARGE SCALE GENOMIC DNA]</scope>
    <source>
        <strain evidence="2 3">HHB12029</strain>
    </source>
</reference>
<dbReference type="EMBL" id="KV425912">
    <property type="protein sequence ID" value="KZV99126.1"/>
    <property type="molecule type" value="Genomic_DNA"/>
</dbReference>
<dbReference type="InterPro" id="IPR029063">
    <property type="entry name" value="SAM-dependent_MTases_sf"/>
</dbReference>
<dbReference type="SUPFAM" id="SSF53335">
    <property type="entry name" value="S-adenosyl-L-methionine-dependent methyltransferases"/>
    <property type="match status" value="1"/>
</dbReference>
<dbReference type="PANTHER" id="PTHR43861:SF3">
    <property type="entry name" value="PUTATIVE (AFU_ORTHOLOGUE AFUA_2G14390)-RELATED"/>
    <property type="match status" value="1"/>
</dbReference>
<proteinExistence type="predicted"/>
<organism evidence="2 3">
    <name type="scientific">Exidia glandulosa HHB12029</name>
    <dbReference type="NCBI Taxonomy" id="1314781"/>
    <lineage>
        <taxon>Eukaryota</taxon>
        <taxon>Fungi</taxon>
        <taxon>Dikarya</taxon>
        <taxon>Basidiomycota</taxon>
        <taxon>Agaricomycotina</taxon>
        <taxon>Agaricomycetes</taxon>
        <taxon>Auriculariales</taxon>
        <taxon>Exidiaceae</taxon>
        <taxon>Exidia</taxon>
    </lineage>
</organism>
<feature type="non-terminal residue" evidence="2">
    <location>
        <position position="191"/>
    </location>
</feature>